<comment type="caution">
    <text evidence="9">The sequence shown here is derived from an EMBL/GenBank/DDBJ whole genome shotgun (WGS) entry which is preliminary data.</text>
</comment>
<evidence type="ECO:0000256" key="4">
    <source>
        <dbReference type="ARBA" id="ARBA00022989"/>
    </source>
</evidence>
<keyword evidence="2 6" id="KW-0812">Transmembrane</keyword>
<evidence type="ECO:0000256" key="1">
    <source>
        <dbReference type="ARBA" id="ARBA00004141"/>
    </source>
</evidence>
<keyword evidence="5 6" id="KW-0472">Membrane</keyword>
<protein>
    <submittedName>
        <fullName evidence="9">Mitochondrial carrier domain-containing protein</fullName>
    </submittedName>
</protein>
<dbReference type="PROSITE" id="PS50920">
    <property type="entry name" value="SOLCAR"/>
    <property type="match status" value="1"/>
</dbReference>
<feature type="region of interest" description="Disordered" evidence="8">
    <location>
        <begin position="1"/>
        <end position="29"/>
    </location>
</feature>
<comment type="similarity">
    <text evidence="7">Belongs to the mitochondrial carrier (TC 2.A.29) family.</text>
</comment>
<keyword evidence="10" id="KW-1185">Reference proteome</keyword>
<dbReference type="OrthoDB" id="77989at2759"/>
<evidence type="ECO:0000256" key="8">
    <source>
        <dbReference type="SAM" id="MobiDB-lite"/>
    </source>
</evidence>
<feature type="repeat" description="Solcar" evidence="6">
    <location>
        <begin position="282"/>
        <end position="372"/>
    </location>
</feature>
<keyword evidence="7" id="KW-0813">Transport</keyword>
<sequence>MHGSAPEPNAAPSTADQPGGNGSAFPQLPHSLLSLGRSAHDRAVLAGSEPLLDLTSASVLSHAYRELDPGEGGDLDDNFLPPAEAALELLTYEFAKLCSAAVTSPFQVAGTLLQVQYLPSDRWLDVERNKRRSEFPAAGDAGDASDQERSAEEDEEDSELDITDALYTFENPSFTGAGPDSLSPAVATDHLGYVVPTDADVEDDALRPAYQLPPLEHGIWRTMAAVVKNPFEGWTSLWKGNFTFWLQQMLDASIQPNVEELLQRRPGYPAIEDEYGDLLCTDELPTTVTSHLISRVLVGWLLSPLDLVRTRLIVQSSHPKYRKYRGVYDCLRTTIQEEGGLSALFFDRTLLVPTVCLHAASALLDVSRSLLIHKVLGIQSDDSPLLHAFSDLAFSSLELLVTLPLETCRKRLQVQPSRVRVQEGRPFAACVQLRRRPYIGLRDCLRRIVVEEGGPREAQVAGKKTRRRRRGEGDRPMGLFGWKRYRGFFKGVSIKMTANITMFVVSLLGGGGIEEDL</sequence>
<dbReference type="InterPro" id="IPR018108">
    <property type="entry name" value="MCP_transmembrane"/>
</dbReference>
<evidence type="ECO:0000256" key="7">
    <source>
        <dbReference type="RuleBase" id="RU000488"/>
    </source>
</evidence>
<gene>
    <name evidence="9" type="ORF">BJ554DRAFT_8350</name>
</gene>
<keyword evidence="4" id="KW-1133">Transmembrane helix</keyword>
<dbReference type="EMBL" id="JAEFCI010006421">
    <property type="protein sequence ID" value="KAG5459698.1"/>
    <property type="molecule type" value="Genomic_DNA"/>
</dbReference>
<name>A0A8H8DIJ0_9FUNG</name>
<keyword evidence="3" id="KW-0677">Repeat</keyword>
<organism evidence="9 10">
    <name type="scientific">Olpidium bornovanus</name>
    <dbReference type="NCBI Taxonomy" id="278681"/>
    <lineage>
        <taxon>Eukaryota</taxon>
        <taxon>Fungi</taxon>
        <taxon>Fungi incertae sedis</taxon>
        <taxon>Olpidiomycota</taxon>
        <taxon>Olpidiomycotina</taxon>
        <taxon>Olpidiomycetes</taxon>
        <taxon>Olpidiales</taxon>
        <taxon>Olpidiaceae</taxon>
        <taxon>Olpidium</taxon>
    </lineage>
</organism>
<dbReference type="AlphaFoldDB" id="A0A8H8DIJ0"/>
<dbReference type="SUPFAM" id="SSF103506">
    <property type="entry name" value="Mitochondrial carrier"/>
    <property type="match status" value="1"/>
</dbReference>
<evidence type="ECO:0000313" key="10">
    <source>
        <dbReference type="Proteomes" id="UP000673691"/>
    </source>
</evidence>
<comment type="subcellular location">
    <subcellularLocation>
        <location evidence="1">Membrane</location>
        <topology evidence="1">Multi-pass membrane protein</topology>
    </subcellularLocation>
</comment>
<evidence type="ECO:0000313" key="9">
    <source>
        <dbReference type="EMBL" id="KAG5459698.1"/>
    </source>
</evidence>
<evidence type="ECO:0000256" key="5">
    <source>
        <dbReference type="ARBA" id="ARBA00023136"/>
    </source>
</evidence>
<reference evidence="9 10" key="1">
    <citation type="journal article" name="Sci. Rep.">
        <title>Genome-scale phylogenetic analyses confirm Olpidium as the closest living zoosporic fungus to the non-flagellated, terrestrial fungi.</title>
        <authorList>
            <person name="Chang Y."/>
            <person name="Rochon D."/>
            <person name="Sekimoto S."/>
            <person name="Wang Y."/>
            <person name="Chovatia M."/>
            <person name="Sandor L."/>
            <person name="Salamov A."/>
            <person name="Grigoriev I.V."/>
            <person name="Stajich J.E."/>
            <person name="Spatafora J.W."/>
        </authorList>
    </citation>
    <scope>NUCLEOTIDE SEQUENCE [LARGE SCALE GENOMIC DNA]</scope>
    <source>
        <strain evidence="9">S191</strain>
    </source>
</reference>
<dbReference type="GO" id="GO:0016020">
    <property type="term" value="C:membrane"/>
    <property type="evidence" value="ECO:0007669"/>
    <property type="project" value="UniProtKB-SubCell"/>
</dbReference>
<proteinExistence type="inferred from homology"/>
<evidence type="ECO:0000256" key="3">
    <source>
        <dbReference type="ARBA" id="ARBA00022737"/>
    </source>
</evidence>
<dbReference type="Pfam" id="PF00153">
    <property type="entry name" value="Mito_carr"/>
    <property type="match status" value="1"/>
</dbReference>
<evidence type="ECO:0000256" key="2">
    <source>
        <dbReference type="ARBA" id="ARBA00022692"/>
    </source>
</evidence>
<dbReference type="Gene3D" id="1.50.40.10">
    <property type="entry name" value="Mitochondrial carrier domain"/>
    <property type="match status" value="1"/>
</dbReference>
<dbReference type="InterPro" id="IPR023395">
    <property type="entry name" value="MCP_dom_sf"/>
</dbReference>
<dbReference type="Proteomes" id="UP000673691">
    <property type="component" value="Unassembled WGS sequence"/>
</dbReference>
<feature type="region of interest" description="Disordered" evidence="8">
    <location>
        <begin position="134"/>
        <end position="159"/>
    </location>
</feature>
<evidence type="ECO:0000256" key="6">
    <source>
        <dbReference type="PROSITE-ProRule" id="PRU00282"/>
    </source>
</evidence>
<accession>A0A8H8DIJ0</accession>
<dbReference type="PANTHER" id="PTHR24089">
    <property type="entry name" value="SOLUTE CARRIER FAMILY 25"/>
    <property type="match status" value="1"/>
</dbReference>